<dbReference type="InterPro" id="IPR021307">
    <property type="entry name" value="DUF2884"/>
</dbReference>
<keyword evidence="5" id="KW-1185">Reference proteome</keyword>
<evidence type="ECO:0000313" key="2">
    <source>
        <dbReference type="EMBL" id="RYU51917.1"/>
    </source>
</evidence>
<dbReference type="Proteomes" id="UP000294063">
    <property type="component" value="Unassembled WGS sequence"/>
</dbReference>
<feature type="signal peptide" evidence="1">
    <location>
        <begin position="1"/>
        <end position="20"/>
    </location>
</feature>
<name>A0A4Q5KWE2_9GAMM</name>
<protein>
    <submittedName>
        <fullName evidence="2">DUF2884 family protein</fullName>
    </submittedName>
</protein>
<keyword evidence="1" id="KW-0732">Signal</keyword>
<comment type="caution">
    <text evidence="2">The sequence shown here is derived from an EMBL/GenBank/DDBJ whole genome shotgun (WGS) entry which is preliminary data.</text>
</comment>
<organism evidence="2 4">
    <name type="scientific">Aliivibrio finisterrensis</name>
    <dbReference type="NCBI Taxonomy" id="511998"/>
    <lineage>
        <taxon>Bacteria</taxon>
        <taxon>Pseudomonadati</taxon>
        <taxon>Pseudomonadota</taxon>
        <taxon>Gammaproteobacteria</taxon>
        <taxon>Vibrionales</taxon>
        <taxon>Vibrionaceae</taxon>
        <taxon>Aliivibrio</taxon>
    </lineage>
</organism>
<reference evidence="4 5" key="1">
    <citation type="submission" date="2019-02" db="EMBL/GenBank/DDBJ databases">
        <title>Genome sequences of Aliivibrio finisterrensis strains from farmed Atlantic salmon.</title>
        <authorList>
            <person name="Bowman J.P."/>
        </authorList>
    </citation>
    <scope>NUCLEOTIDE SEQUENCE [LARGE SCALE GENOMIC DNA]</scope>
    <source>
        <strain evidence="3 5">A21</strain>
        <strain evidence="2 4">A46</strain>
    </source>
</reference>
<dbReference type="AlphaFoldDB" id="A0A4Q5KWE2"/>
<dbReference type="RefSeq" id="WP_130047925.1">
    <property type="nucleotide sequence ID" value="NZ_SEZK01000011.1"/>
</dbReference>
<evidence type="ECO:0000256" key="1">
    <source>
        <dbReference type="SAM" id="SignalP"/>
    </source>
</evidence>
<feature type="chain" id="PRO_5020648690" evidence="1">
    <location>
        <begin position="21"/>
        <end position="248"/>
    </location>
</feature>
<evidence type="ECO:0000313" key="3">
    <source>
        <dbReference type="EMBL" id="RYU64686.1"/>
    </source>
</evidence>
<evidence type="ECO:0000313" key="5">
    <source>
        <dbReference type="Proteomes" id="UP000294166"/>
    </source>
</evidence>
<sequence length="248" mass="28084">MLSKKIIALGMLVVTSNTWAAMCPVTVENDLLLTPTGEVKVDKAQDKLRIDQNGRVFVNGDELDLTQEQKLAIEKYQQQVASYMPSVIDFADKGIAAANDFVNEIENSFDAEGSFDSVKNKIDEYGVTAKQKFYKGKDLVLEHDFFKEVDTTWKSDFEVMIQSLDKELFASVFNSLSDKMQNGELNFSELQQQFSEVQTSIKAKMSEHSKEIKEDAQELCDSAKEIAEEEKTLHQLIPELQPYPVFTI</sequence>
<dbReference type="EMBL" id="SEZN01000013">
    <property type="protein sequence ID" value="RYU64686.1"/>
    <property type="molecule type" value="Genomic_DNA"/>
</dbReference>
<gene>
    <name evidence="3" type="ORF">ERW53_08775</name>
    <name evidence="2" type="ORF">ERW57_08380</name>
</gene>
<accession>A0A4Q5KWE2</accession>
<dbReference type="Pfam" id="PF11101">
    <property type="entry name" value="DUF2884"/>
    <property type="match status" value="1"/>
</dbReference>
<dbReference type="EMBL" id="SEZK01000011">
    <property type="protein sequence ID" value="RYU51917.1"/>
    <property type="molecule type" value="Genomic_DNA"/>
</dbReference>
<proteinExistence type="predicted"/>
<dbReference type="Proteomes" id="UP000294166">
    <property type="component" value="Unassembled WGS sequence"/>
</dbReference>
<evidence type="ECO:0000313" key="4">
    <source>
        <dbReference type="Proteomes" id="UP000294063"/>
    </source>
</evidence>